<dbReference type="EMBL" id="CAJNOH010000518">
    <property type="protein sequence ID" value="CAF1064792.1"/>
    <property type="molecule type" value="Genomic_DNA"/>
</dbReference>
<protein>
    <recommendedName>
        <fullName evidence="1">DUF6970 domain-containing protein</fullName>
    </recommendedName>
</protein>
<evidence type="ECO:0000259" key="1">
    <source>
        <dbReference type="Pfam" id="PF22311"/>
    </source>
</evidence>
<dbReference type="Proteomes" id="UP000663882">
    <property type="component" value="Unassembled WGS sequence"/>
</dbReference>
<evidence type="ECO:0000313" key="4">
    <source>
        <dbReference type="EMBL" id="CAF0947134.1"/>
    </source>
</evidence>
<dbReference type="Proteomes" id="UP000663874">
    <property type="component" value="Unassembled WGS sequence"/>
</dbReference>
<dbReference type="Proteomes" id="UP000663870">
    <property type="component" value="Unassembled WGS sequence"/>
</dbReference>
<dbReference type="EMBL" id="CAJOAX010002358">
    <property type="protein sequence ID" value="CAF3790597.1"/>
    <property type="molecule type" value="Genomic_DNA"/>
</dbReference>
<dbReference type="EMBL" id="CAJOBD010002291">
    <property type="protein sequence ID" value="CAF3870924.1"/>
    <property type="molecule type" value="Genomic_DNA"/>
</dbReference>
<sequence>MIDDSKATPQFSPFLRIDNYLYNGKMAYLVTSNCCDQFNPLYDGECNQICAPSGGFTGRGDGNCPDFDETAKQLGNVWVAPRG</sequence>
<comment type="caution">
    <text evidence="6">The sequence shown here is derived from an EMBL/GenBank/DDBJ whole genome shotgun (WGS) entry which is preliminary data.</text>
</comment>
<organism evidence="6 10">
    <name type="scientific">Rotaria sordida</name>
    <dbReference type="NCBI Taxonomy" id="392033"/>
    <lineage>
        <taxon>Eukaryota</taxon>
        <taxon>Metazoa</taxon>
        <taxon>Spiralia</taxon>
        <taxon>Gnathifera</taxon>
        <taxon>Rotifera</taxon>
        <taxon>Eurotatoria</taxon>
        <taxon>Bdelloidea</taxon>
        <taxon>Philodinida</taxon>
        <taxon>Philodinidae</taxon>
        <taxon>Rotaria</taxon>
    </lineage>
</organism>
<evidence type="ECO:0000313" key="8">
    <source>
        <dbReference type="EMBL" id="CAF3790597.1"/>
    </source>
</evidence>
<gene>
    <name evidence="7" type="ORF">FNK824_LOCUS9923</name>
    <name evidence="9" type="ORF">JBS370_LOCUS19300</name>
    <name evidence="6" type="ORF">JXQ802_LOCUS26451</name>
    <name evidence="8" type="ORF">OTI717_LOCUS17696</name>
    <name evidence="5" type="ORF">PYM288_LOCUS17842</name>
    <name evidence="2" type="ORF">RFH988_LOCUS6492</name>
    <name evidence="4" type="ORF">SEV965_LOCUS8042</name>
    <name evidence="3" type="ORF">ZHD862_LOCUS8801</name>
</gene>
<keyword evidence="10" id="KW-1185">Reference proteome</keyword>
<proteinExistence type="predicted"/>
<evidence type="ECO:0000313" key="3">
    <source>
        <dbReference type="EMBL" id="CAF0928547.1"/>
    </source>
</evidence>
<evidence type="ECO:0000313" key="9">
    <source>
        <dbReference type="EMBL" id="CAF3870924.1"/>
    </source>
</evidence>
<dbReference type="AlphaFoldDB" id="A0A814ZEG6"/>
<dbReference type="Pfam" id="PF22311">
    <property type="entry name" value="DUF6970"/>
    <property type="match status" value="1"/>
</dbReference>
<dbReference type="Proteomes" id="UP000663864">
    <property type="component" value="Unassembled WGS sequence"/>
</dbReference>
<dbReference type="InterPro" id="IPR054243">
    <property type="entry name" value="DUF6970"/>
</dbReference>
<dbReference type="EMBL" id="CAJNOT010000291">
    <property type="protein sequence ID" value="CAF0928547.1"/>
    <property type="molecule type" value="Genomic_DNA"/>
</dbReference>
<feature type="domain" description="DUF6970" evidence="1">
    <location>
        <begin position="5"/>
        <end position="79"/>
    </location>
</feature>
<evidence type="ECO:0000313" key="10">
    <source>
        <dbReference type="Proteomes" id="UP000663870"/>
    </source>
</evidence>
<dbReference type="Proteomes" id="UP000663823">
    <property type="component" value="Unassembled WGS sequence"/>
</dbReference>
<evidence type="ECO:0000313" key="2">
    <source>
        <dbReference type="EMBL" id="CAF0851711.1"/>
    </source>
</evidence>
<dbReference type="OrthoDB" id="10021343at2759"/>
<dbReference type="EMBL" id="CAJNOU010000289">
    <property type="protein sequence ID" value="CAF0947134.1"/>
    <property type="molecule type" value="Genomic_DNA"/>
</dbReference>
<evidence type="ECO:0000313" key="6">
    <source>
        <dbReference type="EMBL" id="CAF1240854.1"/>
    </source>
</evidence>
<evidence type="ECO:0000313" key="7">
    <source>
        <dbReference type="EMBL" id="CAF3712552.1"/>
    </source>
</evidence>
<dbReference type="Proteomes" id="UP000663854">
    <property type="component" value="Unassembled WGS sequence"/>
</dbReference>
<reference evidence="6" key="1">
    <citation type="submission" date="2021-02" db="EMBL/GenBank/DDBJ databases">
        <authorList>
            <person name="Nowell W R."/>
        </authorList>
    </citation>
    <scope>NUCLEOTIDE SEQUENCE</scope>
</reference>
<dbReference type="EMBL" id="CAJNOL010000926">
    <property type="protein sequence ID" value="CAF1240854.1"/>
    <property type="molecule type" value="Genomic_DNA"/>
</dbReference>
<accession>A0A814ZEG6</accession>
<name>A0A814ZEG6_9BILA</name>
<dbReference type="Proteomes" id="UP000663889">
    <property type="component" value="Unassembled WGS sequence"/>
</dbReference>
<evidence type="ECO:0000313" key="5">
    <source>
        <dbReference type="EMBL" id="CAF1064792.1"/>
    </source>
</evidence>
<dbReference type="Proteomes" id="UP000663836">
    <property type="component" value="Unassembled WGS sequence"/>
</dbReference>
<dbReference type="EMBL" id="CAJOBE010001079">
    <property type="protein sequence ID" value="CAF3712552.1"/>
    <property type="molecule type" value="Genomic_DNA"/>
</dbReference>
<dbReference type="EMBL" id="CAJNOO010000195">
    <property type="protein sequence ID" value="CAF0851711.1"/>
    <property type="molecule type" value="Genomic_DNA"/>
</dbReference>